<dbReference type="Gene3D" id="3.30.160.670">
    <property type="match status" value="1"/>
</dbReference>
<evidence type="ECO:0000313" key="4">
    <source>
        <dbReference type="Proteomes" id="UP000681317"/>
    </source>
</evidence>
<dbReference type="PROSITE" id="PS51257">
    <property type="entry name" value="PROKAR_LIPOPROTEIN"/>
    <property type="match status" value="1"/>
</dbReference>
<organism evidence="3 4">
    <name type="scientific">Noviluteimonas caseinilytica</name>
    <dbReference type="NCBI Taxonomy" id="2675101"/>
    <lineage>
        <taxon>Bacteria</taxon>
        <taxon>Pseudomonadati</taxon>
        <taxon>Pseudomonadota</taxon>
        <taxon>Gammaproteobacteria</taxon>
        <taxon>Lysobacterales</taxon>
        <taxon>Lysobacteraceae</taxon>
        <taxon>Noviluteimonas</taxon>
    </lineage>
</organism>
<keyword evidence="4" id="KW-1185">Reference proteome</keyword>
<gene>
    <name evidence="3" type="ORF">LYSCAS_01590</name>
</gene>
<dbReference type="RefSeq" id="WP_213435161.1">
    <property type="nucleotide sequence ID" value="NZ_AP024545.1"/>
</dbReference>
<protein>
    <submittedName>
        <fullName evidence="3">Lipoprotein</fullName>
    </submittedName>
</protein>
<proteinExistence type="predicted"/>
<feature type="domain" description="DUF4136" evidence="2">
    <location>
        <begin position="28"/>
        <end position="184"/>
    </location>
</feature>
<feature type="chain" id="PRO_5046492023" evidence="1">
    <location>
        <begin position="29"/>
        <end position="192"/>
    </location>
</feature>
<keyword evidence="3" id="KW-0449">Lipoprotein</keyword>
<reference evidence="3 4" key="1">
    <citation type="submission" date="2021-03" db="EMBL/GenBank/DDBJ databases">
        <title>Complete Genome Sequences of Two Lysobacter Strains Isolated from Sea Water (Lysobacter caseinilyticus) and Soil (Lysobacter helvus) in South Korea.</title>
        <authorList>
            <person name="Watanabe Y."/>
            <person name="Arakawa K."/>
        </authorList>
    </citation>
    <scope>NUCLEOTIDE SEQUENCE [LARGE SCALE GENOMIC DNA]</scope>
    <source>
        <strain evidence="3 4">KVB24</strain>
    </source>
</reference>
<dbReference type="Proteomes" id="UP000681317">
    <property type="component" value="Chromosome"/>
</dbReference>
<dbReference type="InterPro" id="IPR025411">
    <property type="entry name" value="DUF4136"/>
</dbReference>
<sequence>MRRAIRWLCSLVALVALVSCVSTPETRADYDKTVNFAQYRSFAFFDKVGTDDADYESLMTRQLKDSTRRELEARGYRYNESAPDLLVNFKASVTQQTRVHPGPMPYWGGYYGYGWPGYYGFWGGYYEPYVDQYDEGTLNIDIVDARRKQLVWEGVTTGRITDKARNNRSAAIDTAVRDMFTQFPFRAGGAPE</sequence>
<evidence type="ECO:0000256" key="1">
    <source>
        <dbReference type="SAM" id="SignalP"/>
    </source>
</evidence>
<keyword evidence="1" id="KW-0732">Signal</keyword>
<feature type="signal peptide" evidence="1">
    <location>
        <begin position="1"/>
        <end position="28"/>
    </location>
</feature>
<name>A0ABN6FPD9_9GAMM</name>
<evidence type="ECO:0000259" key="2">
    <source>
        <dbReference type="Pfam" id="PF13590"/>
    </source>
</evidence>
<dbReference type="Pfam" id="PF13590">
    <property type="entry name" value="DUF4136"/>
    <property type="match status" value="1"/>
</dbReference>
<evidence type="ECO:0000313" key="3">
    <source>
        <dbReference type="EMBL" id="BCT91135.1"/>
    </source>
</evidence>
<dbReference type="EMBL" id="AP024545">
    <property type="protein sequence ID" value="BCT91135.1"/>
    <property type="molecule type" value="Genomic_DNA"/>
</dbReference>
<accession>A0ABN6FPD9</accession>